<dbReference type="RefSeq" id="WP_119483110.1">
    <property type="nucleotide sequence ID" value="NZ_QXTG01000002.1"/>
</dbReference>
<sequence length="229" mass="24965">MGTVLIVDGSDVCRGPIIEFALQKQFAGEGPLAAETVISRGLEAQNHDLICDLAAGRLGQSMRAATFSVSHRSRPITVEDAEQADLILTAERHHRSAVVRLSPISRGRTFTLKEALVLTSVLTDEVRTGRSPRPTDLANTVALLDEVRGSIPLIEPPMHTSVFHRDRALPAADPLALVDGHEDAAIHRHATDEAYQVALTLGSRLVDLTEDPMARIGGTPNDWWWRQHA</sequence>
<protein>
    <recommendedName>
        <fullName evidence="1">Phosphotyrosine protein phosphatase I domain-containing protein</fullName>
    </recommendedName>
</protein>
<dbReference type="Proteomes" id="UP000265742">
    <property type="component" value="Unassembled WGS sequence"/>
</dbReference>
<dbReference type="SUPFAM" id="SSF52788">
    <property type="entry name" value="Phosphotyrosine protein phosphatases I"/>
    <property type="match status" value="1"/>
</dbReference>
<dbReference type="Gene3D" id="3.40.50.2300">
    <property type="match status" value="1"/>
</dbReference>
<dbReference type="Pfam" id="PF01451">
    <property type="entry name" value="LMWPc"/>
    <property type="match status" value="1"/>
</dbReference>
<dbReference type="InterPro" id="IPR023485">
    <property type="entry name" value="Ptyr_pPase"/>
</dbReference>
<dbReference type="InterPro" id="IPR036196">
    <property type="entry name" value="Ptyr_pPase_sf"/>
</dbReference>
<name>A0A3A1TYY0_9MICO</name>
<evidence type="ECO:0000313" key="2">
    <source>
        <dbReference type="EMBL" id="RIX28801.1"/>
    </source>
</evidence>
<evidence type="ECO:0000313" key="3">
    <source>
        <dbReference type="Proteomes" id="UP000265742"/>
    </source>
</evidence>
<organism evidence="2 3">
    <name type="scientific">Amnibacterium setariae</name>
    <dbReference type="NCBI Taxonomy" id="2306585"/>
    <lineage>
        <taxon>Bacteria</taxon>
        <taxon>Bacillati</taxon>
        <taxon>Actinomycetota</taxon>
        <taxon>Actinomycetes</taxon>
        <taxon>Micrococcales</taxon>
        <taxon>Microbacteriaceae</taxon>
        <taxon>Amnibacterium</taxon>
    </lineage>
</organism>
<feature type="domain" description="Phosphotyrosine protein phosphatase I" evidence="1">
    <location>
        <begin position="9"/>
        <end position="114"/>
    </location>
</feature>
<evidence type="ECO:0000259" key="1">
    <source>
        <dbReference type="Pfam" id="PF01451"/>
    </source>
</evidence>
<dbReference type="AlphaFoldDB" id="A0A3A1TYY0"/>
<gene>
    <name evidence="2" type="ORF">D1781_15550</name>
</gene>
<comment type="caution">
    <text evidence="2">The sequence shown here is derived from an EMBL/GenBank/DDBJ whole genome shotgun (WGS) entry which is preliminary data.</text>
</comment>
<keyword evidence="3" id="KW-1185">Reference proteome</keyword>
<dbReference type="OrthoDB" id="9784339at2"/>
<reference evidence="3" key="1">
    <citation type="submission" date="2018-09" db="EMBL/GenBank/DDBJ databases">
        <authorList>
            <person name="Kim I."/>
        </authorList>
    </citation>
    <scope>NUCLEOTIDE SEQUENCE [LARGE SCALE GENOMIC DNA]</scope>
    <source>
        <strain evidence="3">DD4a</strain>
    </source>
</reference>
<accession>A0A3A1TYY0</accession>
<dbReference type="EMBL" id="QXTG01000002">
    <property type="protein sequence ID" value="RIX28801.1"/>
    <property type="molecule type" value="Genomic_DNA"/>
</dbReference>
<proteinExistence type="predicted"/>